<dbReference type="Proteomes" id="UP001203338">
    <property type="component" value="Unassembled WGS sequence"/>
</dbReference>
<dbReference type="Gene3D" id="3.40.190.10">
    <property type="entry name" value="Periplasmic binding protein-like II"/>
    <property type="match status" value="2"/>
</dbReference>
<dbReference type="NCBIfam" id="NF008633">
    <property type="entry name" value="PRK11622.1"/>
    <property type="match status" value="1"/>
</dbReference>
<dbReference type="PIRSF" id="PIRSF029172">
    <property type="entry name" value="UCP029172_ABC_sbc_YnjB"/>
    <property type="match status" value="1"/>
</dbReference>
<dbReference type="PANTHER" id="PTHR42779:SF1">
    <property type="entry name" value="PROTEIN YNJB"/>
    <property type="match status" value="1"/>
</dbReference>
<evidence type="ECO:0000313" key="3">
    <source>
        <dbReference type="Proteomes" id="UP001203338"/>
    </source>
</evidence>
<keyword evidence="1" id="KW-0732">Signal</keyword>
<evidence type="ECO:0000256" key="1">
    <source>
        <dbReference type="SAM" id="SignalP"/>
    </source>
</evidence>
<dbReference type="InterPro" id="IPR027020">
    <property type="entry name" value="YnjB"/>
</dbReference>
<keyword evidence="3" id="KW-1185">Reference proteome</keyword>
<dbReference type="Pfam" id="PF13416">
    <property type="entry name" value="SBP_bac_8"/>
    <property type="match status" value="1"/>
</dbReference>
<gene>
    <name evidence="2" type="ORF">M3P05_16035</name>
</gene>
<comment type="caution">
    <text evidence="2">The sequence shown here is derived from an EMBL/GenBank/DDBJ whole genome shotgun (WGS) entry which is preliminary data.</text>
</comment>
<reference evidence="2 3" key="1">
    <citation type="submission" date="2022-05" db="EMBL/GenBank/DDBJ databases">
        <authorList>
            <person name="Park J.-S."/>
        </authorList>
    </citation>
    <scope>NUCLEOTIDE SEQUENCE [LARGE SCALE GENOMIC DNA]</scope>
    <source>
        <strain evidence="2 3">2012CJ34-2</strain>
    </source>
</reference>
<sequence length="409" mass="45724">MTLGKRRTMPAWSYLRKLLFLPIALLLSTLSFAADNWNDTLKQARGQTVYFNAWGGSEEVNDYLNWAARELKSRYGIKLQHVKVDDISTVVSRILTEKSAGRSDSGSVDMMWINGENFKSMKQHGLLYGPFVEQLPSWKYVDTKGKPTTLVDFTEPVEGLEAPWGMAQLVFMHDTSIVPKPPKSMKELFAFSQKNPGLFTYPAPPDFVGTTFLKQAVMELTEHPELLQKPVTDGAFDKVTKPLWAYLDQLHPLLWRKGRTFPTSSTSMLPLLDDGEIGFSLTFNPNAASTAINNGLIPETVRTYVHDKGTIANSHFLAIPFNSSSKAGAQVAINFLMSPEAQIRKANPQVWGDPTVLAPALVSKNDQKKFAELPLGVATLRPEELGTALPEPHSSWVNALEQAWQRRYR</sequence>
<dbReference type="RefSeq" id="WP_249701041.1">
    <property type="nucleotide sequence ID" value="NZ_JAMFLX010000025.1"/>
</dbReference>
<protein>
    <submittedName>
        <fullName evidence="2">ABC transporter substrate-binding protein</fullName>
    </submittedName>
</protein>
<dbReference type="InterPro" id="IPR006059">
    <property type="entry name" value="SBP"/>
</dbReference>
<dbReference type="EMBL" id="JAMFLX010000025">
    <property type="protein sequence ID" value="MCL6271431.1"/>
    <property type="molecule type" value="Genomic_DNA"/>
</dbReference>
<proteinExistence type="predicted"/>
<accession>A0ABT0PJI7</accession>
<feature type="signal peptide" evidence="1">
    <location>
        <begin position="1"/>
        <end position="33"/>
    </location>
</feature>
<dbReference type="PANTHER" id="PTHR42779">
    <property type="entry name" value="PROTEIN YNJB"/>
    <property type="match status" value="1"/>
</dbReference>
<dbReference type="SUPFAM" id="SSF53850">
    <property type="entry name" value="Periplasmic binding protein-like II"/>
    <property type="match status" value="1"/>
</dbReference>
<organism evidence="2 3">
    <name type="scientific">Parendozoicomonas callyspongiae</name>
    <dbReference type="NCBI Taxonomy" id="2942213"/>
    <lineage>
        <taxon>Bacteria</taxon>
        <taxon>Pseudomonadati</taxon>
        <taxon>Pseudomonadota</taxon>
        <taxon>Gammaproteobacteria</taxon>
        <taxon>Oceanospirillales</taxon>
        <taxon>Endozoicomonadaceae</taxon>
        <taxon>Parendozoicomonas</taxon>
    </lineage>
</organism>
<evidence type="ECO:0000313" key="2">
    <source>
        <dbReference type="EMBL" id="MCL6271431.1"/>
    </source>
</evidence>
<name>A0ABT0PJI7_9GAMM</name>
<feature type="chain" id="PRO_5046978681" evidence="1">
    <location>
        <begin position="34"/>
        <end position="409"/>
    </location>
</feature>